<dbReference type="Proteomes" id="UP000694546">
    <property type="component" value="Chromosome 13"/>
</dbReference>
<dbReference type="SUPFAM" id="SSF56672">
    <property type="entry name" value="DNA/RNA polymerases"/>
    <property type="match status" value="1"/>
</dbReference>
<dbReference type="Pfam" id="PF00078">
    <property type="entry name" value="RVT_1"/>
    <property type="match status" value="1"/>
</dbReference>
<dbReference type="OMA" id="WYTSHIR"/>
<dbReference type="InterPro" id="IPR000477">
    <property type="entry name" value="RT_dom"/>
</dbReference>
<dbReference type="InterPro" id="IPR043502">
    <property type="entry name" value="DNA/RNA_pol_sf"/>
</dbReference>
<protein>
    <recommendedName>
        <fullName evidence="2">Reverse transcriptase domain-containing protein</fullName>
    </recommendedName>
</protein>
<accession>A0A8C5C9L4</accession>
<reference evidence="3" key="2">
    <citation type="submission" date="2025-09" db="UniProtKB">
        <authorList>
            <consortium name="Ensembl"/>
        </authorList>
    </citation>
    <scope>IDENTIFICATION</scope>
</reference>
<keyword evidence="1" id="KW-0175">Coiled coil</keyword>
<reference evidence="3" key="1">
    <citation type="submission" date="2025-08" db="UniProtKB">
        <authorList>
            <consortium name="Ensembl"/>
        </authorList>
    </citation>
    <scope>IDENTIFICATION</scope>
</reference>
<feature type="coiled-coil region" evidence="1">
    <location>
        <begin position="8"/>
        <end position="35"/>
    </location>
</feature>
<feature type="domain" description="Reverse transcriptase" evidence="2">
    <location>
        <begin position="240"/>
        <end position="497"/>
    </location>
</feature>
<evidence type="ECO:0000313" key="3">
    <source>
        <dbReference type="Ensembl" id="ENSGMOP00000057461.1"/>
    </source>
</evidence>
<dbReference type="GeneTree" id="ENSGT01010000222343"/>
<keyword evidence="4" id="KW-1185">Reference proteome</keyword>
<evidence type="ECO:0000259" key="2">
    <source>
        <dbReference type="PROSITE" id="PS50878"/>
    </source>
</evidence>
<sequence length="714" mass="79171">MDWDCPCSAFLIDKIALLERRISQLEDKRVASVEKTDIPESIEKRPARRTRGANAIVSSDSVKAILSAAPLARQVAVSTLPRKSFSGVETLVIGDSVTRKVRLHSPATVICLPGARAPDIEAKLRVLTCGETSYGVRLDAPNTDISFDNIVVHVGTNDARARQTEVANPTHPVGQDGVLPNRMVNSDATLLEFKAISLVELERVIKASKPTTCVLDPLPSRVLKDLFPTVGPVILLLMNLSFSTGIVPSNFKAAVLKPLLKKPGLDPELVRNYRPISNLPFLSKVLERIVAKQIVDYLARNNLFEPFQSGFRNFHSTETAITRVVNDILLALDKNTSTMLVMLDLSAAFDTIDHSTLLHRLEHYVGFGGTALGWLESYLTDRTQFVLHEGAESKHCKLRFGVPQGSVLGPLLFAIYMLPLGDVIRGFGISFHCYADDTQLYIPVDSGDSAQIQKVESCLAAVKGWMSQNFLQLNSGKTELMIIGSKRDREKFEDVSLWLDGFAIPQSASVRNLGVLFDPQLCFDQHIRSITRIAFFHLRNIARIRSMLSEVDAETLIHAFVSSRLDYCNALFSGLPNSTIKSLQLVHNAAARLLTRTRKFDHITPILASLHWLPITFRSDFKVLLLTYKALHGLSPLYLKDLIIPYSPSRSLRSSGAGLLSLPKVKKKSAGQRAFAYRAPFLWNRLPSAIREADSVELFKGKLKTHLYNLAFGV</sequence>
<organism evidence="3 4">
    <name type="scientific">Gadus morhua</name>
    <name type="common">Atlantic cod</name>
    <dbReference type="NCBI Taxonomy" id="8049"/>
    <lineage>
        <taxon>Eukaryota</taxon>
        <taxon>Metazoa</taxon>
        <taxon>Chordata</taxon>
        <taxon>Craniata</taxon>
        <taxon>Vertebrata</taxon>
        <taxon>Euteleostomi</taxon>
        <taxon>Actinopterygii</taxon>
        <taxon>Neopterygii</taxon>
        <taxon>Teleostei</taxon>
        <taxon>Neoteleostei</taxon>
        <taxon>Acanthomorphata</taxon>
        <taxon>Zeiogadaria</taxon>
        <taxon>Gadariae</taxon>
        <taxon>Gadiformes</taxon>
        <taxon>Gadoidei</taxon>
        <taxon>Gadidae</taxon>
        <taxon>Gadus</taxon>
    </lineage>
</organism>
<dbReference type="Gene3D" id="3.40.50.12690">
    <property type="match status" value="1"/>
</dbReference>
<dbReference type="PANTHER" id="PTHR33332">
    <property type="entry name" value="REVERSE TRANSCRIPTASE DOMAIN-CONTAINING PROTEIN"/>
    <property type="match status" value="1"/>
</dbReference>
<evidence type="ECO:0000313" key="4">
    <source>
        <dbReference type="Proteomes" id="UP000694546"/>
    </source>
</evidence>
<dbReference type="PROSITE" id="PS50878">
    <property type="entry name" value="RT_POL"/>
    <property type="match status" value="1"/>
</dbReference>
<evidence type="ECO:0000256" key="1">
    <source>
        <dbReference type="SAM" id="Coils"/>
    </source>
</evidence>
<dbReference type="Ensembl" id="ENSGMOT00000049873.1">
    <property type="protein sequence ID" value="ENSGMOP00000057461.1"/>
    <property type="gene ID" value="ENSGMOG00000027296.1"/>
</dbReference>
<dbReference type="CDD" id="cd01650">
    <property type="entry name" value="RT_nLTR_like"/>
    <property type="match status" value="1"/>
</dbReference>
<name>A0A8C5C9L4_GADMO</name>
<dbReference type="AlphaFoldDB" id="A0A8C5C9L4"/>
<proteinExistence type="predicted"/>